<evidence type="ECO:0000256" key="1">
    <source>
        <dbReference type="ARBA" id="ARBA00022723"/>
    </source>
</evidence>
<dbReference type="InterPro" id="IPR013083">
    <property type="entry name" value="Znf_RING/FYVE/PHD"/>
</dbReference>
<dbReference type="GeneID" id="104755077"/>
<name>A0ABM0WSY6_CAMSA</name>
<feature type="domain" description="SP-RING-type" evidence="6">
    <location>
        <begin position="296"/>
        <end position="377"/>
    </location>
</feature>
<dbReference type="PANTHER" id="PTHR10782:SF68">
    <property type="entry name" value="E4 SUMO-PROTEIN LIGASE PIAL1"/>
    <property type="match status" value="1"/>
</dbReference>
<feature type="compositionally biased region" description="Polar residues" evidence="5">
    <location>
        <begin position="716"/>
        <end position="733"/>
    </location>
</feature>
<evidence type="ECO:0000256" key="3">
    <source>
        <dbReference type="ARBA" id="ARBA00022833"/>
    </source>
</evidence>
<accession>A0ABM0WSY6</accession>
<dbReference type="CDD" id="cd16650">
    <property type="entry name" value="SP-RING_PIAS-like"/>
    <property type="match status" value="1"/>
</dbReference>
<evidence type="ECO:0000256" key="4">
    <source>
        <dbReference type="PROSITE-ProRule" id="PRU00452"/>
    </source>
</evidence>
<reference evidence="7" key="1">
    <citation type="journal article" date="2014" name="Nat. Commun.">
        <title>The emerging biofuel crop Camelina sativa retains a highly undifferentiated hexaploid genome structure.</title>
        <authorList>
            <person name="Kagale S."/>
            <person name="Koh C."/>
            <person name="Nixon J."/>
            <person name="Bollina V."/>
            <person name="Clarke W.E."/>
            <person name="Tuteja R."/>
            <person name="Spillane C."/>
            <person name="Robinson S.J."/>
            <person name="Links M.G."/>
            <person name="Clarke C."/>
            <person name="Higgins E.E."/>
            <person name="Huebert T."/>
            <person name="Sharpe A.G."/>
            <person name="Parkin I.A."/>
        </authorList>
    </citation>
    <scope>NUCLEOTIDE SEQUENCE [LARGE SCALE GENOMIC DNA]</scope>
    <source>
        <strain evidence="7">cv. DH55</strain>
    </source>
</reference>
<evidence type="ECO:0000313" key="8">
    <source>
        <dbReference type="RefSeq" id="XP_010475709.1"/>
    </source>
</evidence>
<dbReference type="PANTHER" id="PTHR10782">
    <property type="entry name" value="ZINC FINGER MIZ DOMAIN-CONTAINING PROTEIN"/>
    <property type="match status" value="1"/>
</dbReference>
<sequence length="853" mass="93829">MVIPANSGFGFRAELSTKEFQDSCISLAKEIDAAVGKNEVPGNVQELALVLNYVCHRICDDLQTRAVVMTLMISAKSACQLGWFPQTETQKLLAIIDLMSNSFSNPEIVTPSVDSPVSLISEVIERFYPCVKLGHIVLSCEAKPELKILVKDFHISKKMPHSLKQKVGLFVVRTEDISKSNCIVHPQKVSFLLNGKGVDKRVNISMVCAFCLFLGYGLEVLTMMQVIVVVISFQESGPQLPTDVTALVNAGANLLQAIGCFGGSYLIAIAFIDLIPLPDKPLLKDYVHPEVIESNSDCDIIEGPSRISLSCPISRTRIKLPVKGHVCKHLQCFDFWNYVNMNLRRPSWRCPHCNQSVCYTDIRVDQKLKKILEEVRHSATDVVITADGSWTVVTENDEDVELVPEATHDHGDPNSFINLGPTVFDLPRDENEMETSSGTQVHEQNLGLSEIQAPSATDYTMLNQSSASINTLPQLPQSLNAFDGQQFLPSSSPQDRLATNASNFGTSMPVAQSSQFQGSHVMPLENCVGRTSDLMERWNLIHGRGINQTQLPSAPLSQHHYAMQNLSQYPSQHRPIPSYIAHPQTLPVNYGGNADQRSMPPMQPSITHLQSLLNYGGNAHRRPMPSSITRSHTLPVSYGGNVHQRSMPSSFTHLQTLPVNYGGTADQRTIPSSMSHINYGGTADQRTIPSSMSHIQNLPVNYGGTSDQRPMLRPMPSSNTHLPTSSVNYGGTNDQRHNPGGARGQLSSREFMNLPPANTANWRQPSRMRGSIEPGTRYDHMIIRPTRPVQAQAQTLPPPQSTADNVTNESQAFLLSPSYPIGTNETQVGTSSLPVAEALGLSGSFWSMPPETW</sequence>
<dbReference type="RefSeq" id="XP_010475709.1">
    <property type="nucleotide sequence ID" value="XM_010477407.2"/>
</dbReference>
<keyword evidence="7" id="KW-1185">Reference proteome</keyword>
<keyword evidence="1" id="KW-0479">Metal-binding</keyword>
<protein>
    <submittedName>
        <fullName evidence="8">E4 SUMO-protein ligase PIAL1-like isoform X1</fullName>
    </submittedName>
</protein>
<evidence type="ECO:0000259" key="6">
    <source>
        <dbReference type="PROSITE" id="PS51044"/>
    </source>
</evidence>
<gene>
    <name evidence="8" type="primary">LOC104755077</name>
</gene>
<reference evidence="8" key="2">
    <citation type="submission" date="2025-08" db="UniProtKB">
        <authorList>
            <consortium name="RefSeq"/>
        </authorList>
    </citation>
    <scope>IDENTIFICATION</scope>
    <source>
        <tissue evidence="8">Leaf</tissue>
    </source>
</reference>
<dbReference type="InterPro" id="IPR004181">
    <property type="entry name" value="Znf_MIZ"/>
</dbReference>
<organism evidence="7 8">
    <name type="scientific">Camelina sativa</name>
    <name type="common">False flax</name>
    <name type="synonym">Myagrum sativum</name>
    <dbReference type="NCBI Taxonomy" id="90675"/>
    <lineage>
        <taxon>Eukaryota</taxon>
        <taxon>Viridiplantae</taxon>
        <taxon>Streptophyta</taxon>
        <taxon>Embryophyta</taxon>
        <taxon>Tracheophyta</taxon>
        <taxon>Spermatophyta</taxon>
        <taxon>Magnoliopsida</taxon>
        <taxon>eudicotyledons</taxon>
        <taxon>Gunneridae</taxon>
        <taxon>Pentapetalae</taxon>
        <taxon>rosids</taxon>
        <taxon>malvids</taxon>
        <taxon>Brassicales</taxon>
        <taxon>Brassicaceae</taxon>
        <taxon>Camelineae</taxon>
        <taxon>Camelina</taxon>
    </lineage>
</organism>
<evidence type="ECO:0000313" key="7">
    <source>
        <dbReference type="Proteomes" id="UP000694864"/>
    </source>
</evidence>
<keyword evidence="3" id="KW-0862">Zinc</keyword>
<keyword evidence="2 4" id="KW-0863">Zinc-finger</keyword>
<proteinExistence type="predicted"/>
<evidence type="ECO:0000256" key="2">
    <source>
        <dbReference type="ARBA" id="ARBA00022771"/>
    </source>
</evidence>
<dbReference type="Pfam" id="PF02891">
    <property type="entry name" value="zf-MIZ"/>
    <property type="match status" value="1"/>
</dbReference>
<dbReference type="PROSITE" id="PS51044">
    <property type="entry name" value="ZF_SP_RING"/>
    <property type="match status" value="1"/>
</dbReference>
<dbReference type="Proteomes" id="UP000694864">
    <property type="component" value="Chromosome 17"/>
</dbReference>
<feature type="region of interest" description="Disordered" evidence="5">
    <location>
        <begin position="712"/>
        <end position="744"/>
    </location>
</feature>
<dbReference type="Gene3D" id="3.30.40.10">
    <property type="entry name" value="Zinc/RING finger domain, C3HC4 (zinc finger)"/>
    <property type="match status" value="1"/>
</dbReference>
<evidence type="ECO:0000256" key="5">
    <source>
        <dbReference type="SAM" id="MobiDB-lite"/>
    </source>
</evidence>